<protein>
    <recommendedName>
        <fullName evidence="3">T9SS type A sorting domain-containing protein</fullName>
    </recommendedName>
</protein>
<reference evidence="2" key="1">
    <citation type="journal article" date="2019" name="Int. J. Syst. Evol. Microbiol.">
        <title>The Global Catalogue of Microorganisms (GCM) 10K type strain sequencing project: providing services to taxonomists for standard genome sequencing and annotation.</title>
        <authorList>
            <consortium name="The Broad Institute Genomics Platform"/>
            <consortium name="The Broad Institute Genome Sequencing Center for Infectious Disease"/>
            <person name="Wu L."/>
            <person name="Ma J."/>
        </authorList>
    </citation>
    <scope>NUCLEOTIDE SEQUENCE [LARGE SCALE GENOMIC DNA]</scope>
    <source>
        <strain evidence="2">JCM 17214</strain>
    </source>
</reference>
<sequence length="305" mass="31718">MSSTRAQQVLPNGTLETRVTRRGDAPTSWLTFDDALVVAVPFPVPPTGGVTKVPDSHAGSFAARLTTVQPLFPPGPTPGLLALGTKISQADVDADSVDLVGGLPYTSRPARMQFYYKFTGTIASTNDRPTASVSLTKTVGGVRQVIATGRLLLTATATAYTLGDVALRYKSSTAPDSIHIVFASGNITPDSNSGFTLGNALFVDDVVMSGTATATRDARLQAAVSGYPNPSASGRFSLAAPQEAALVQAPFTVLDALGRIVLQQSAGQANTTGARAVDLRAQPAGVYSLRLDTPRGPVVHQLLIK</sequence>
<dbReference type="NCBIfam" id="TIGR04183">
    <property type="entry name" value="Por_Secre_tail"/>
    <property type="match status" value="1"/>
</dbReference>
<dbReference type="InterPro" id="IPR026444">
    <property type="entry name" value="Secre_tail"/>
</dbReference>
<dbReference type="Proteomes" id="UP001499909">
    <property type="component" value="Unassembled WGS sequence"/>
</dbReference>
<dbReference type="Gene3D" id="2.60.120.890">
    <property type="entry name" value="BT2081, beta-jelly-roll domain"/>
    <property type="match status" value="1"/>
</dbReference>
<dbReference type="InterPro" id="IPR038653">
    <property type="entry name" value="Put_CMD_sf"/>
</dbReference>
<gene>
    <name evidence="1" type="ORF">GCM10022406_00610</name>
</gene>
<evidence type="ECO:0008006" key="3">
    <source>
        <dbReference type="Google" id="ProtNLM"/>
    </source>
</evidence>
<proteinExistence type="predicted"/>
<dbReference type="RefSeq" id="WP_345108408.1">
    <property type="nucleotide sequence ID" value="NZ_BAABDH010000002.1"/>
</dbReference>
<name>A0ABP7M9Y6_9BACT</name>
<evidence type="ECO:0000313" key="1">
    <source>
        <dbReference type="EMBL" id="GAA3917741.1"/>
    </source>
</evidence>
<keyword evidence="2" id="KW-1185">Reference proteome</keyword>
<dbReference type="EMBL" id="BAABDH010000002">
    <property type="protein sequence ID" value="GAA3917741.1"/>
    <property type="molecule type" value="Genomic_DNA"/>
</dbReference>
<comment type="caution">
    <text evidence="1">The sequence shown here is derived from an EMBL/GenBank/DDBJ whole genome shotgun (WGS) entry which is preliminary data.</text>
</comment>
<accession>A0ABP7M9Y6</accession>
<evidence type="ECO:0000313" key="2">
    <source>
        <dbReference type="Proteomes" id="UP001499909"/>
    </source>
</evidence>
<organism evidence="1 2">
    <name type="scientific">Hymenobacter algoricola</name>
    <dbReference type="NCBI Taxonomy" id="486267"/>
    <lineage>
        <taxon>Bacteria</taxon>
        <taxon>Pseudomonadati</taxon>
        <taxon>Bacteroidota</taxon>
        <taxon>Cytophagia</taxon>
        <taxon>Cytophagales</taxon>
        <taxon>Hymenobacteraceae</taxon>
        <taxon>Hymenobacter</taxon>
    </lineage>
</organism>